<accession>A0A0U4ISS5</accession>
<reference evidence="1" key="1">
    <citation type="journal article" date="2015" name="MBio">
        <title>Phylogenetic Distribution of CRISPR-Cas Systems in Antibiotic-Resistant Pseudomonas aeruginosa.</title>
        <authorList>
            <person name="van Belkum A."/>
            <person name="Soriaga L.B."/>
            <person name="LaFave M.C."/>
            <person name="Akella S."/>
            <person name="Veyrieras J.B."/>
            <person name="Barbu E.M."/>
            <person name="Shortridge D."/>
            <person name="Blanc B."/>
            <person name="Hannum G."/>
            <person name="Zambardi G."/>
            <person name="Miller K."/>
            <person name="Enright M.C."/>
            <person name="Mugnier N."/>
            <person name="Brami D."/>
            <person name="Schicklin S."/>
            <person name="Felderman M."/>
            <person name="Schwartz A.S."/>
            <person name="Richardson T.H."/>
            <person name="Peterson T.C."/>
            <person name="Hubby B."/>
            <person name="Cady K.C."/>
        </authorList>
    </citation>
    <scope>NUCLEOTIDE SEQUENCE</scope>
    <source>
        <strain evidence="1">WH-SGI-V-07174</strain>
    </source>
</reference>
<dbReference type="EMBL" id="KT887560">
    <property type="protein sequence ID" value="ALY08343.1"/>
    <property type="molecule type" value="Genomic_DNA"/>
</dbReference>
<proteinExistence type="predicted"/>
<protein>
    <submittedName>
        <fullName evidence="1">Pathogenesis-related protein</fullName>
    </submittedName>
</protein>
<organism evidence="1">
    <name type="scientific">Pseudomonas aeruginosa</name>
    <dbReference type="NCBI Taxonomy" id="287"/>
    <lineage>
        <taxon>Bacteria</taxon>
        <taxon>Pseudomonadati</taxon>
        <taxon>Pseudomonadota</taxon>
        <taxon>Gammaproteobacteria</taxon>
        <taxon>Pseudomonadales</taxon>
        <taxon>Pseudomonadaceae</taxon>
        <taxon>Pseudomonas</taxon>
    </lineage>
</organism>
<name>A0A0U4ISS5_PSEAI</name>
<dbReference type="AlphaFoldDB" id="A0A0U4ISS5"/>
<sequence length="631" mass="71203">MRVAPLDNASPSGPLQDPFLARYSERQLAVANTWATHFSLAGTARTKFIRHYLRSTSTTRCWCITVAADNGVRYTIMRAGPLLQVFDGQLIGAWECKPTHRIPASTPSPAGALKLLQRLEKFDDAVAVLSSYTKRAHDLATQMARDDLGLPHRLVYPSHSNKRYYAPRHQFYLKQIGAVLRTFRQVLDQDLLFAIRSVRCLSPQLYNWLAQGNRVRRLQMLKAQPVLTPLLVDCEEGVWPHTTTNDNGESIYHYLPCPFSLIDSERPQAAAMPCDLYLDMGRILGQVADEGISVINFFAWLFQAPRASIRFLSHVSPGRAGGALFHRKREGRCSGWHALLLAASLGNRRPITRAQWTAFYAAYNAIPWQIHNAKPDYNRLFNGCPSDWQDPAWLAITARLSDIKEFYSALDQGNSQVVRQARSALKAYLGHCTYRQAGNLVDDYHQVQRELRAAVQSSLPDLVDTDEYTTWEGMLPVGLVDCPNGLQIVELRCPADLYAEHVALAHCIDSYDQAAYRGDCRLLSVREAGRPLASAELELRREHGEPIGRPWSPKHLSTVQLREFDNAPVPTDSPAGQAYRWFMERIRSGAIATNLNWPDMTVHMTRFANGRWKAGLAEATAKWLLTRLEDR</sequence>
<evidence type="ECO:0000313" key="1">
    <source>
        <dbReference type="EMBL" id="ALY08343.1"/>
    </source>
</evidence>